<sequence>MSAGGVTFIRGQLWRFDQSQGPKRLGASSRPGKCVLSVRCMWYPHLYRRGEDLFMEDTLIVAGDVAEKLETFATTMTLLKDRFKHVFFVPGNHDLWCRDIEEGNNMHSLEKLWKILEICCSLGVEMQPKVVKGVGIVPLFSWYHQSFDKEPDIPGYRFPPLKFVCRDFQACKWQFPNSTLGDTLAVYFDNMNSQSWNALEKMKRSAHQVISFSHFLPRLELCPEKRMLFYPNLPKVVGSDYLEASVRRVHGIEGSLSACHVFGHTHFCWDATLDGIRYIQAPLAYPNERLRRINGGGDWLPFCLFNSDNGGLVDGPLPFYWSQYYHTNKRDPSNNQLAPWVFSLVMGM</sequence>
<dbReference type="EMBL" id="JABFUD020000012">
    <property type="protein sequence ID" value="KAI5072699.1"/>
    <property type="molecule type" value="Genomic_DNA"/>
</dbReference>
<gene>
    <name evidence="2" type="ORF">GOP47_0012805</name>
</gene>
<evidence type="ECO:0000313" key="3">
    <source>
        <dbReference type="Proteomes" id="UP000886520"/>
    </source>
</evidence>
<evidence type="ECO:0000313" key="2">
    <source>
        <dbReference type="EMBL" id="KAI5072699.1"/>
    </source>
</evidence>
<dbReference type="PANTHER" id="PTHR36492">
    <property type="match status" value="1"/>
</dbReference>
<keyword evidence="3" id="KW-1185">Reference proteome</keyword>
<dbReference type="GO" id="GO:0016787">
    <property type="term" value="F:hydrolase activity"/>
    <property type="evidence" value="ECO:0007669"/>
    <property type="project" value="InterPro"/>
</dbReference>
<dbReference type="Proteomes" id="UP000886520">
    <property type="component" value="Chromosome 12"/>
</dbReference>
<organism evidence="2 3">
    <name type="scientific">Adiantum capillus-veneris</name>
    <name type="common">Maidenhair fern</name>
    <dbReference type="NCBI Taxonomy" id="13818"/>
    <lineage>
        <taxon>Eukaryota</taxon>
        <taxon>Viridiplantae</taxon>
        <taxon>Streptophyta</taxon>
        <taxon>Embryophyta</taxon>
        <taxon>Tracheophyta</taxon>
        <taxon>Polypodiopsida</taxon>
        <taxon>Polypodiidae</taxon>
        <taxon>Polypodiales</taxon>
        <taxon>Pteridineae</taxon>
        <taxon>Pteridaceae</taxon>
        <taxon>Vittarioideae</taxon>
        <taxon>Adiantum</taxon>
    </lineage>
</organism>
<proteinExistence type="predicted"/>
<dbReference type="SUPFAM" id="SSF56300">
    <property type="entry name" value="Metallo-dependent phosphatases"/>
    <property type="match status" value="1"/>
</dbReference>
<reference evidence="2" key="1">
    <citation type="submission" date="2021-01" db="EMBL/GenBank/DDBJ databases">
        <title>Adiantum capillus-veneris genome.</title>
        <authorList>
            <person name="Fang Y."/>
            <person name="Liao Q."/>
        </authorList>
    </citation>
    <scope>NUCLEOTIDE SEQUENCE</scope>
    <source>
        <strain evidence="2">H3</strain>
        <tissue evidence="2">Leaf</tissue>
    </source>
</reference>
<dbReference type="Gene3D" id="3.60.21.10">
    <property type="match status" value="1"/>
</dbReference>
<dbReference type="InterPro" id="IPR004843">
    <property type="entry name" value="Calcineurin-like_PHP"/>
</dbReference>
<dbReference type="AlphaFoldDB" id="A0A9D4ZER5"/>
<protein>
    <recommendedName>
        <fullName evidence="1">Calcineurin-like phosphoesterase domain-containing protein</fullName>
    </recommendedName>
</protein>
<dbReference type="OrthoDB" id="550558at2759"/>
<evidence type="ECO:0000259" key="1">
    <source>
        <dbReference type="Pfam" id="PF00149"/>
    </source>
</evidence>
<dbReference type="Pfam" id="PF00149">
    <property type="entry name" value="Metallophos"/>
    <property type="match status" value="1"/>
</dbReference>
<accession>A0A9D4ZER5</accession>
<dbReference type="InterPro" id="IPR029052">
    <property type="entry name" value="Metallo-depent_PP-like"/>
</dbReference>
<comment type="caution">
    <text evidence="2">The sequence shown here is derived from an EMBL/GenBank/DDBJ whole genome shotgun (WGS) entry which is preliminary data.</text>
</comment>
<feature type="domain" description="Calcineurin-like phosphoesterase" evidence="1">
    <location>
        <begin position="56"/>
        <end position="116"/>
    </location>
</feature>
<name>A0A9D4ZER5_ADICA</name>
<dbReference type="PANTHER" id="PTHR36492:SF2">
    <property type="entry name" value="[ACYL-CARRIER-PROTEIN] PHOSPHODIESTERASE PPTH"/>
    <property type="match status" value="1"/>
</dbReference>
<dbReference type="InterPro" id="IPR052963">
    <property type="entry name" value="Pantetheine_PDE"/>
</dbReference>